<comment type="caution">
    <text evidence="6">The sequence shown here is derived from an EMBL/GenBank/DDBJ whole genome shotgun (WGS) entry which is preliminary data.</text>
</comment>
<dbReference type="Proteomes" id="UP000631114">
    <property type="component" value="Unassembled WGS sequence"/>
</dbReference>
<keyword evidence="7" id="KW-1185">Reference proteome</keyword>
<evidence type="ECO:0000256" key="2">
    <source>
        <dbReference type="ARBA" id="ARBA00022528"/>
    </source>
</evidence>
<comment type="subcellular location">
    <subcellularLocation>
        <location evidence="1">Plastid</location>
        <location evidence="1">Chloroplast stroma</location>
    </subcellularLocation>
</comment>
<evidence type="ECO:0000256" key="4">
    <source>
        <dbReference type="ARBA" id="ARBA00022946"/>
    </source>
</evidence>
<evidence type="ECO:0000256" key="3">
    <source>
        <dbReference type="ARBA" id="ARBA00022640"/>
    </source>
</evidence>
<gene>
    <name evidence="6" type="ORF">IFM89_006274</name>
</gene>
<name>A0A835LDM7_9MAGN</name>
<keyword evidence="4" id="KW-0809">Transit peptide</keyword>
<dbReference type="GO" id="GO:0043036">
    <property type="term" value="C:starch grain"/>
    <property type="evidence" value="ECO:0007669"/>
    <property type="project" value="TreeGrafter"/>
</dbReference>
<protein>
    <submittedName>
        <fullName evidence="6">Uncharacterized protein</fullName>
    </submittedName>
</protein>
<comment type="similarity">
    <text evidence="5">Belongs to the ESV1 family.</text>
</comment>
<sequence>MILAFSRLPNTSSQITFFSISISGLRRWGEKYDGHSSSIKYTDKWAECLEGDGWTKWGDKWDENFNQYGQGVKQGEMWWEGKYGERWNRTSGEGHNGSGWVHKDGDIIGRVMVIIHMGMGMDMSTRLPTEF</sequence>
<dbReference type="PANTHER" id="PTHR34113">
    <property type="entry name" value="INACTIVE PURPLE ACID PHOSPHATASE-LIKE PROTEIN"/>
    <property type="match status" value="1"/>
</dbReference>
<evidence type="ECO:0000313" key="7">
    <source>
        <dbReference type="Proteomes" id="UP000631114"/>
    </source>
</evidence>
<evidence type="ECO:0000313" key="6">
    <source>
        <dbReference type="EMBL" id="KAF9587949.1"/>
    </source>
</evidence>
<dbReference type="GO" id="GO:2000904">
    <property type="term" value="P:regulation of starch metabolic process"/>
    <property type="evidence" value="ECO:0007669"/>
    <property type="project" value="TreeGrafter"/>
</dbReference>
<evidence type="ECO:0000256" key="5">
    <source>
        <dbReference type="ARBA" id="ARBA00038237"/>
    </source>
</evidence>
<reference evidence="6 7" key="1">
    <citation type="submission" date="2020-10" db="EMBL/GenBank/DDBJ databases">
        <title>The Coptis chinensis genome and diversification of protoberbering-type alkaloids.</title>
        <authorList>
            <person name="Wang B."/>
            <person name="Shu S."/>
            <person name="Song C."/>
            <person name="Liu Y."/>
        </authorList>
    </citation>
    <scope>NUCLEOTIDE SEQUENCE [LARGE SCALE GENOMIC DNA]</scope>
    <source>
        <strain evidence="6">HL-2020</strain>
        <tissue evidence="6">Leaf</tissue>
    </source>
</reference>
<dbReference type="AlphaFoldDB" id="A0A835LDM7"/>
<dbReference type="GO" id="GO:2001070">
    <property type="term" value="F:starch binding"/>
    <property type="evidence" value="ECO:0007669"/>
    <property type="project" value="TreeGrafter"/>
</dbReference>
<keyword evidence="2" id="KW-0150">Chloroplast</keyword>
<accession>A0A835LDM7</accession>
<dbReference type="GO" id="GO:0009570">
    <property type="term" value="C:chloroplast stroma"/>
    <property type="evidence" value="ECO:0007669"/>
    <property type="project" value="UniProtKB-SubCell"/>
</dbReference>
<dbReference type="OrthoDB" id="343842at2759"/>
<dbReference type="InterPro" id="IPR052495">
    <property type="entry name" value="Alpha-glucan_binding_chloro"/>
</dbReference>
<evidence type="ECO:0000256" key="1">
    <source>
        <dbReference type="ARBA" id="ARBA00004470"/>
    </source>
</evidence>
<organism evidence="6 7">
    <name type="scientific">Coptis chinensis</name>
    <dbReference type="NCBI Taxonomy" id="261450"/>
    <lineage>
        <taxon>Eukaryota</taxon>
        <taxon>Viridiplantae</taxon>
        <taxon>Streptophyta</taxon>
        <taxon>Embryophyta</taxon>
        <taxon>Tracheophyta</taxon>
        <taxon>Spermatophyta</taxon>
        <taxon>Magnoliopsida</taxon>
        <taxon>Ranunculales</taxon>
        <taxon>Ranunculaceae</taxon>
        <taxon>Coptidoideae</taxon>
        <taxon>Coptis</taxon>
    </lineage>
</organism>
<keyword evidence="3" id="KW-0934">Plastid</keyword>
<proteinExistence type="inferred from homology"/>
<dbReference type="GO" id="GO:0005982">
    <property type="term" value="P:starch metabolic process"/>
    <property type="evidence" value="ECO:0007669"/>
    <property type="project" value="TreeGrafter"/>
</dbReference>
<dbReference type="EMBL" id="JADFTS010000009">
    <property type="protein sequence ID" value="KAF9587949.1"/>
    <property type="molecule type" value="Genomic_DNA"/>
</dbReference>
<dbReference type="PANTHER" id="PTHR34113:SF2">
    <property type="entry name" value="PROTEIN LIKE EARLY STARVATION, CHLOROPLASTIC"/>
    <property type="match status" value="1"/>
</dbReference>